<name>A0AAW0KEJ1_QUESU</name>
<keyword evidence="4" id="KW-1185">Reference proteome</keyword>
<evidence type="ECO:0000259" key="2">
    <source>
        <dbReference type="PROSITE" id="PS50158"/>
    </source>
</evidence>
<dbReference type="EMBL" id="PKMF04000341">
    <property type="protein sequence ID" value="KAK7836909.1"/>
    <property type="molecule type" value="Genomic_DNA"/>
</dbReference>
<dbReference type="InterPro" id="IPR025558">
    <property type="entry name" value="DUF4283"/>
</dbReference>
<evidence type="ECO:0000256" key="1">
    <source>
        <dbReference type="PROSITE-ProRule" id="PRU00047"/>
    </source>
</evidence>
<accession>A0AAW0KEJ1</accession>
<dbReference type="InterPro" id="IPR040256">
    <property type="entry name" value="At4g02000-like"/>
</dbReference>
<feature type="domain" description="CCHC-type" evidence="2">
    <location>
        <begin position="205"/>
        <end position="218"/>
    </location>
</feature>
<dbReference type="PROSITE" id="PS50158">
    <property type="entry name" value="ZF_CCHC"/>
    <property type="match status" value="1"/>
</dbReference>
<protein>
    <recommendedName>
        <fullName evidence="2">CCHC-type domain-containing protein</fullName>
    </recommendedName>
</protein>
<comment type="caution">
    <text evidence="3">The sequence shown here is derived from an EMBL/GenBank/DDBJ whole genome shotgun (WGS) entry which is preliminary data.</text>
</comment>
<dbReference type="AlphaFoldDB" id="A0AAW0KEJ1"/>
<organism evidence="3 4">
    <name type="scientific">Quercus suber</name>
    <name type="common">Cork oak</name>
    <dbReference type="NCBI Taxonomy" id="58331"/>
    <lineage>
        <taxon>Eukaryota</taxon>
        <taxon>Viridiplantae</taxon>
        <taxon>Streptophyta</taxon>
        <taxon>Embryophyta</taxon>
        <taxon>Tracheophyta</taxon>
        <taxon>Spermatophyta</taxon>
        <taxon>Magnoliopsida</taxon>
        <taxon>eudicotyledons</taxon>
        <taxon>Gunneridae</taxon>
        <taxon>Pentapetalae</taxon>
        <taxon>rosids</taxon>
        <taxon>fabids</taxon>
        <taxon>Fagales</taxon>
        <taxon>Fagaceae</taxon>
        <taxon>Quercus</taxon>
    </lineage>
</organism>
<sequence length="259" mass="29658">MEISELVSRTEKCSCQDIRLELPPNQKTNTQTELLLLAKLLTTKNTSLNMVKEITQKAWKPAFPMDVKKLSQNIFMFSFIHEADLHKVYNKRPWSIRGGHLILKHWSSDLTWQEVDFSSSAFWIQIHGLPNLWRTEENIKKIGSKAGPVIDVDLTGDPGGVWRKFIRVRVEVNIANPLLPGIFLPRPNKSDLWIGLKYEKIADICYRCGVIGHVQDSCTAESFQLCNSSGKGWWCQMIWERDDVLGIKVAFGKWGIGVY</sequence>
<dbReference type="PANTHER" id="PTHR31286:SF178">
    <property type="entry name" value="DUF4283 DOMAIN-CONTAINING PROTEIN"/>
    <property type="match status" value="1"/>
</dbReference>
<dbReference type="Pfam" id="PF14111">
    <property type="entry name" value="DUF4283"/>
    <property type="match status" value="1"/>
</dbReference>
<keyword evidence="1" id="KW-0479">Metal-binding</keyword>
<dbReference type="InterPro" id="IPR025836">
    <property type="entry name" value="Zn_knuckle_CX2CX4HX4C"/>
</dbReference>
<gene>
    <name evidence="3" type="ORF">CFP56_021888</name>
</gene>
<dbReference type="Proteomes" id="UP000237347">
    <property type="component" value="Unassembled WGS sequence"/>
</dbReference>
<dbReference type="Pfam" id="PF14392">
    <property type="entry name" value="zf-CCHC_4"/>
    <property type="match status" value="1"/>
</dbReference>
<evidence type="ECO:0000313" key="3">
    <source>
        <dbReference type="EMBL" id="KAK7836909.1"/>
    </source>
</evidence>
<dbReference type="InterPro" id="IPR001878">
    <property type="entry name" value="Znf_CCHC"/>
</dbReference>
<proteinExistence type="predicted"/>
<dbReference type="PANTHER" id="PTHR31286">
    <property type="entry name" value="GLYCINE-RICH CELL WALL STRUCTURAL PROTEIN 1.8-LIKE"/>
    <property type="match status" value="1"/>
</dbReference>
<evidence type="ECO:0000313" key="4">
    <source>
        <dbReference type="Proteomes" id="UP000237347"/>
    </source>
</evidence>
<dbReference type="GO" id="GO:0003676">
    <property type="term" value="F:nucleic acid binding"/>
    <property type="evidence" value="ECO:0007669"/>
    <property type="project" value="InterPro"/>
</dbReference>
<keyword evidence="1" id="KW-0863">Zinc-finger</keyword>
<reference evidence="3 4" key="1">
    <citation type="journal article" date="2018" name="Sci. Data">
        <title>The draft genome sequence of cork oak.</title>
        <authorList>
            <person name="Ramos A.M."/>
            <person name="Usie A."/>
            <person name="Barbosa P."/>
            <person name="Barros P.M."/>
            <person name="Capote T."/>
            <person name="Chaves I."/>
            <person name="Simoes F."/>
            <person name="Abreu I."/>
            <person name="Carrasquinho I."/>
            <person name="Faro C."/>
            <person name="Guimaraes J.B."/>
            <person name="Mendonca D."/>
            <person name="Nobrega F."/>
            <person name="Rodrigues L."/>
            <person name="Saibo N.J.M."/>
            <person name="Varela M.C."/>
            <person name="Egas C."/>
            <person name="Matos J."/>
            <person name="Miguel C.M."/>
            <person name="Oliveira M.M."/>
            <person name="Ricardo C.P."/>
            <person name="Goncalves S."/>
        </authorList>
    </citation>
    <scope>NUCLEOTIDE SEQUENCE [LARGE SCALE GENOMIC DNA]</scope>
    <source>
        <strain evidence="4">cv. HL8</strain>
    </source>
</reference>
<keyword evidence="1" id="KW-0862">Zinc</keyword>
<dbReference type="GO" id="GO:0008270">
    <property type="term" value="F:zinc ion binding"/>
    <property type="evidence" value="ECO:0007669"/>
    <property type="project" value="UniProtKB-KW"/>
</dbReference>